<evidence type="ECO:0000313" key="3">
    <source>
        <dbReference type="Proteomes" id="UP001610334"/>
    </source>
</evidence>
<keyword evidence="3" id="KW-1185">Reference proteome</keyword>
<sequence>MNAHGRPIVIFRMYSLSMARRRPPNYAPWTMRPFRRLGIAIWDNWRMYKVGLFDVLARQPVPTRDGGSIDGSGSVDRVDMQGSCQGKGV</sequence>
<protein>
    <submittedName>
        <fullName evidence="2">Uncharacterized protein</fullName>
    </submittedName>
</protein>
<proteinExistence type="predicted"/>
<gene>
    <name evidence="2" type="ORF">BJX63DRAFT_432282</name>
</gene>
<evidence type="ECO:0000313" key="2">
    <source>
        <dbReference type="EMBL" id="KAL2812993.1"/>
    </source>
</evidence>
<dbReference type="EMBL" id="JBFXLT010000043">
    <property type="protein sequence ID" value="KAL2812993.1"/>
    <property type="molecule type" value="Genomic_DNA"/>
</dbReference>
<feature type="region of interest" description="Disordered" evidence="1">
    <location>
        <begin position="64"/>
        <end position="89"/>
    </location>
</feature>
<comment type="caution">
    <text evidence="2">The sequence shown here is derived from an EMBL/GenBank/DDBJ whole genome shotgun (WGS) entry which is preliminary data.</text>
</comment>
<dbReference type="Proteomes" id="UP001610334">
    <property type="component" value="Unassembled WGS sequence"/>
</dbReference>
<accession>A0ABR4HBY3</accession>
<organism evidence="2 3">
    <name type="scientific">Aspergillus granulosus</name>
    <dbReference type="NCBI Taxonomy" id="176169"/>
    <lineage>
        <taxon>Eukaryota</taxon>
        <taxon>Fungi</taxon>
        <taxon>Dikarya</taxon>
        <taxon>Ascomycota</taxon>
        <taxon>Pezizomycotina</taxon>
        <taxon>Eurotiomycetes</taxon>
        <taxon>Eurotiomycetidae</taxon>
        <taxon>Eurotiales</taxon>
        <taxon>Aspergillaceae</taxon>
        <taxon>Aspergillus</taxon>
        <taxon>Aspergillus subgen. Nidulantes</taxon>
    </lineage>
</organism>
<evidence type="ECO:0000256" key="1">
    <source>
        <dbReference type="SAM" id="MobiDB-lite"/>
    </source>
</evidence>
<name>A0ABR4HBY3_9EURO</name>
<reference evidence="2 3" key="1">
    <citation type="submission" date="2024-07" db="EMBL/GenBank/DDBJ databases">
        <title>Section-level genome sequencing and comparative genomics of Aspergillus sections Usti and Cavernicolus.</title>
        <authorList>
            <consortium name="Lawrence Berkeley National Laboratory"/>
            <person name="Nybo J.L."/>
            <person name="Vesth T.C."/>
            <person name="Theobald S."/>
            <person name="Frisvad J.C."/>
            <person name="Larsen T.O."/>
            <person name="Kjaerboelling I."/>
            <person name="Rothschild-Mancinelli K."/>
            <person name="Lyhne E.K."/>
            <person name="Kogle M.E."/>
            <person name="Barry K."/>
            <person name="Clum A."/>
            <person name="Na H."/>
            <person name="Ledsgaard L."/>
            <person name="Lin J."/>
            <person name="Lipzen A."/>
            <person name="Kuo A."/>
            <person name="Riley R."/>
            <person name="Mondo S."/>
            <person name="Labutti K."/>
            <person name="Haridas S."/>
            <person name="Pangalinan J."/>
            <person name="Salamov A.A."/>
            <person name="Simmons B.A."/>
            <person name="Magnuson J.K."/>
            <person name="Chen J."/>
            <person name="Drula E."/>
            <person name="Henrissat B."/>
            <person name="Wiebenga A."/>
            <person name="Lubbers R.J."/>
            <person name="Gomes A.C."/>
            <person name="Makela M.R."/>
            <person name="Stajich J."/>
            <person name="Grigoriev I.V."/>
            <person name="Mortensen U.H."/>
            <person name="De Vries R.P."/>
            <person name="Baker S.E."/>
            <person name="Andersen M.R."/>
        </authorList>
    </citation>
    <scope>NUCLEOTIDE SEQUENCE [LARGE SCALE GENOMIC DNA]</scope>
    <source>
        <strain evidence="2 3">CBS 588.65</strain>
    </source>
</reference>